<organism evidence="2 3">
    <name type="scientific">Lactuca virosa</name>
    <dbReference type="NCBI Taxonomy" id="75947"/>
    <lineage>
        <taxon>Eukaryota</taxon>
        <taxon>Viridiplantae</taxon>
        <taxon>Streptophyta</taxon>
        <taxon>Embryophyta</taxon>
        <taxon>Tracheophyta</taxon>
        <taxon>Spermatophyta</taxon>
        <taxon>Magnoliopsida</taxon>
        <taxon>eudicotyledons</taxon>
        <taxon>Gunneridae</taxon>
        <taxon>Pentapetalae</taxon>
        <taxon>asterids</taxon>
        <taxon>campanulids</taxon>
        <taxon>Asterales</taxon>
        <taxon>Asteraceae</taxon>
        <taxon>Cichorioideae</taxon>
        <taxon>Cichorieae</taxon>
        <taxon>Lactucinae</taxon>
        <taxon>Lactuca</taxon>
    </lineage>
</organism>
<keyword evidence="3" id="KW-1185">Reference proteome</keyword>
<keyword evidence="1" id="KW-0732">Signal</keyword>
<evidence type="ECO:0000256" key="1">
    <source>
        <dbReference type="SAM" id="SignalP"/>
    </source>
</evidence>
<name>A0AAU9LF26_9ASTR</name>
<dbReference type="AlphaFoldDB" id="A0AAU9LF26"/>
<protein>
    <submittedName>
        <fullName evidence="2">Uncharacterized protein</fullName>
    </submittedName>
</protein>
<feature type="signal peptide" evidence="1">
    <location>
        <begin position="1"/>
        <end position="27"/>
    </location>
</feature>
<comment type="caution">
    <text evidence="2">The sequence shown here is derived from an EMBL/GenBank/DDBJ whole genome shotgun (WGS) entry which is preliminary data.</text>
</comment>
<dbReference type="EMBL" id="CAKMRJ010000001">
    <property type="protein sequence ID" value="CAH1412157.1"/>
    <property type="molecule type" value="Genomic_DNA"/>
</dbReference>
<proteinExistence type="predicted"/>
<accession>A0AAU9LF26</accession>
<evidence type="ECO:0000313" key="2">
    <source>
        <dbReference type="EMBL" id="CAH1412157.1"/>
    </source>
</evidence>
<evidence type="ECO:0000313" key="3">
    <source>
        <dbReference type="Proteomes" id="UP001157418"/>
    </source>
</evidence>
<reference evidence="2 3" key="1">
    <citation type="submission" date="2022-01" db="EMBL/GenBank/DDBJ databases">
        <authorList>
            <person name="Xiong W."/>
            <person name="Schranz E."/>
        </authorList>
    </citation>
    <scope>NUCLEOTIDE SEQUENCE [LARGE SCALE GENOMIC DNA]</scope>
</reference>
<gene>
    <name evidence="2" type="ORF">LVIROSA_LOCUS192</name>
</gene>
<feature type="chain" id="PRO_5043459919" evidence="1">
    <location>
        <begin position="28"/>
        <end position="103"/>
    </location>
</feature>
<sequence length="103" mass="12270">MEPFHFFIMFLLLHLYNLLFRWCACHAARFFFQVNPLLDSEAKPVYAFKDASRIWRVILETFFSSREEMLKFDDLKNDNLATKTLDTTQVAMETLPLQLVQCQ</sequence>
<dbReference type="Proteomes" id="UP001157418">
    <property type="component" value="Unassembled WGS sequence"/>
</dbReference>